<dbReference type="PANTHER" id="PTHR21502">
    <property type="entry name" value="ZINC FINGER PROTEIN DZIP1"/>
    <property type="match status" value="1"/>
</dbReference>
<feature type="compositionally biased region" description="Low complexity" evidence="12">
    <location>
        <begin position="994"/>
        <end position="1013"/>
    </location>
</feature>
<evidence type="ECO:0000256" key="3">
    <source>
        <dbReference type="ARBA" id="ARBA00009131"/>
    </source>
</evidence>
<evidence type="ECO:0000256" key="1">
    <source>
        <dbReference type="ARBA" id="ARBA00004114"/>
    </source>
</evidence>
<feature type="compositionally biased region" description="Polar residues" evidence="12">
    <location>
        <begin position="1091"/>
        <end position="1100"/>
    </location>
</feature>
<evidence type="ECO:0000256" key="2">
    <source>
        <dbReference type="ARBA" id="ARBA00004120"/>
    </source>
</evidence>
<reference evidence="14" key="1">
    <citation type="submission" date="2024-03" db="EMBL/GenBank/DDBJ databases">
        <authorList>
            <consortium name="ELIXIR-Norway"/>
            <consortium name="Elixir Norway"/>
        </authorList>
    </citation>
    <scope>NUCLEOTIDE SEQUENCE</scope>
</reference>
<evidence type="ECO:0000256" key="5">
    <source>
        <dbReference type="ARBA" id="ARBA00022723"/>
    </source>
</evidence>
<feature type="compositionally biased region" description="Basic and acidic residues" evidence="12">
    <location>
        <begin position="480"/>
        <end position="496"/>
    </location>
</feature>
<keyword evidence="6" id="KW-0863">Zinc-finger</keyword>
<proteinExistence type="inferred from homology"/>
<feature type="coiled-coil region" evidence="11">
    <location>
        <begin position="307"/>
        <end position="334"/>
    </location>
</feature>
<dbReference type="Proteomes" id="UP001497522">
    <property type="component" value="Chromosome 15"/>
</dbReference>
<feature type="region of interest" description="Disordered" evidence="12">
    <location>
        <begin position="480"/>
        <end position="550"/>
    </location>
</feature>
<keyword evidence="4" id="KW-0963">Cytoplasm</keyword>
<keyword evidence="7" id="KW-0862">Zinc</keyword>
<organism evidence="14 15">
    <name type="scientific">Sphagnum jensenii</name>
    <dbReference type="NCBI Taxonomy" id="128206"/>
    <lineage>
        <taxon>Eukaryota</taxon>
        <taxon>Viridiplantae</taxon>
        <taxon>Streptophyta</taxon>
        <taxon>Embryophyta</taxon>
        <taxon>Bryophyta</taxon>
        <taxon>Sphagnophytina</taxon>
        <taxon>Sphagnopsida</taxon>
        <taxon>Sphagnales</taxon>
        <taxon>Sphagnaceae</taxon>
        <taxon>Sphagnum</taxon>
    </lineage>
</organism>
<keyword evidence="5" id="KW-0479">Metal-binding</keyword>
<feature type="compositionally biased region" description="Basic and acidic residues" evidence="12">
    <location>
        <begin position="1014"/>
        <end position="1029"/>
    </location>
</feature>
<dbReference type="PANTHER" id="PTHR21502:SF3">
    <property type="entry name" value="CILIUM ASSEMBLY PROTEIN DZIP1L"/>
    <property type="match status" value="1"/>
</dbReference>
<dbReference type="InterPro" id="IPR013087">
    <property type="entry name" value="Znf_C2H2_type"/>
</dbReference>
<accession>A0ABP1ASF0</accession>
<dbReference type="InterPro" id="IPR032714">
    <property type="entry name" value="DZIP1_N"/>
</dbReference>
<feature type="compositionally biased region" description="Polar residues" evidence="12">
    <location>
        <begin position="360"/>
        <end position="370"/>
    </location>
</feature>
<dbReference type="InterPro" id="IPR051241">
    <property type="entry name" value="DZIP_RILPL"/>
</dbReference>
<evidence type="ECO:0000256" key="12">
    <source>
        <dbReference type="SAM" id="MobiDB-lite"/>
    </source>
</evidence>
<feature type="coiled-coil region" evidence="11">
    <location>
        <begin position="203"/>
        <end position="230"/>
    </location>
</feature>
<feature type="region of interest" description="Disordered" evidence="12">
    <location>
        <begin position="582"/>
        <end position="618"/>
    </location>
</feature>
<sequence>IDTLETVLDTIAFGDIQGEDTRNFTEANFVKLFRLSQLMVEYLLHVQELLAIHKSELILAGASMQQRGEKLRAQCVGQRAALLQSRHELKQARKTMKTYEVMLKMQGKCHMQSNTQQVRHCPFCEKMFESSYYLDFHIARRHPKTQEIIMEDKLLEVVSKAEEATAARLKAETAIAMQTEIQQLREKSQVDLQRAEMSANAQVKTLQAELRQSNVQLQELQSCLQLLQSQFLSAPQPVKLCSAKLCYLVKEKDSGPEQERLYELETKFTALECQVKSLGQENLRLLKELDTAYNEVSDLRSGKEHSLAKLEIRVGELRMENQHLKKTMHKVKEKIILTRMLDNKLNAAETPKAAEDVKKGSSSSSLDTPINSMSVQLQPENSSGCSDNKHLAASFSRLSSHCIMSPGASEELSLQTEELSLPLNTSLMEGEQFEMILKGKHGGGMSAEKRSRTPDTDQALLALARPISGRQRQELFMERLEKTRSPDSSPEREKYRHSSSPAKQASCAAAHLEQAHETSPDRKGLRSNPLQEKSRHSQESRSWVKNCRQPQNAEELKAQLEEDMLTAHAEEERRKKAVQRLLLKEKGKDRAHDSNTRKVQRRQDKDDGLHSYTHRTKSEAHGGSIVPLLLGLFKKEVTKQPKHTVVSAIHELRKIRSSQESNSNQLSQWQPPHSTFKNSKIPPWKSFPKSPANTKCIPQYVGSSSSSKLLPSSASSSSKSGLNIGFPQEGNVMLSAPDMESKFQSALDSEKKLGTLIPHQVHMKKKKKLVQPENHSKTQELRPWKPNPYQKEKLKLSVTPKKPSSLHWLTVQEEDYERHAMEQEDEEVNAHKFAEIAEVAAMDVGEEAPVIAIPEKQKWLKEHPYVPIPTLPHVVAKYPHPPSAFKATFNEIADQFDEQLHQELKKFGITPTASGISDTAYTSVSMALEKQRSQRMAQVHGSERRLMEYERGAILWHTQRAVHDRDLEIIEAHFDIATECSSGHQTGDSDGNESEQSNYSSSRSHQSESSKGSDGSREVEEEKERDKKSSKAKNSGYDEKDHVSGGSSSGHSNEQSNVGGGSSSSEKETKNSSKTQATQNAKSPPDRRVQYVSNAFSSKSMQKRGGGKGETDLPPSRGELIIMPPKNAIEENSMQKMTATTVQTVEEEEEAEDVEEELGLGNWDSEDDEHDASSSLVRSSQRKIVNGRPEAVSVLSALKGKGKNVTHE</sequence>
<feature type="region of interest" description="Disordered" evidence="12">
    <location>
        <begin position="701"/>
        <end position="722"/>
    </location>
</feature>
<keyword evidence="8 11" id="KW-0175">Coiled coil</keyword>
<evidence type="ECO:0000313" key="15">
    <source>
        <dbReference type="Proteomes" id="UP001497522"/>
    </source>
</evidence>
<evidence type="ECO:0000256" key="9">
    <source>
        <dbReference type="ARBA" id="ARBA00023212"/>
    </source>
</evidence>
<protein>
    <recommendedName>
        <fullName evidence="13">C2H2-type domain-containing protein</fullName>
    </recommendedName>
</protein>
<name>A0ABP1ASF0_9BRYO</name>
<feature type="compositionally biased region" description="Basic and acidic residues" evidence="12">
    <location>
        <begin position="582"/>
        <end position="609"/>
    </location>
</feature>
<feature type="compositionally biased region" description="Polar residues" evidence="12">
    <location>
        <begin position="540"/>
        <end position="550"/>
    </location>
</feature>
<keyword evidence="10" id="KW-0966">Cell projection</keyword>
<dbReference type="Pfam" id="PF25977">
    <property type="entry name" value="DZIP1"/>
    <property type="match status" value="1"/>
</dbReference>
<evidence type="ECO:0000256" key="4">
    <source>
        <dbReference type="ARBA" id="ARBA00022490"/>
    </source>
</evidence>
<feature type="region of interest" description="Disordered" evidence="12">
    <location>
        <begin position="980"/>
        <end position="1120"/>
    </location>
</feature>
<feature type="domain" description="C2H2-type" evidence="13">
    <location>
        <begin position="121"/>
        <end position="142"/>
    </location>
</feature>
<feature type="compositionally biased region" description="Low complexity" evidence="12">
    <location>
        <begin position="703"/>
        <end position="720"/>
    </location>
</feature>
<comment type="similarity">
    <text evidence="3">Belongs to the DZIP C2H2-type zinc-finger protein family.</text>
</comment>
<feature type="compositionally biased region" description="Basic and acidic residues" evidence="12">
    <location>
        <begin position="513"/>
        <end position="524"/>
    </location>
</feature>
<feature type="compositionally biased region" description="Acidic residues" evidence="12">
    <location>
        <begin position="1145"/>
        <end position="1170"/>
    </location>
</feature>
<dbReference type="PROSITE" id="PS00028">
    <property type="entry name" value="ZINC_FINGER_C2H2_1"/>
    <property type="match status" value="1"/>
</dbReference>
<feature type="compositionally biased region" description="Polar residues" evidence="12">
    <location>
        <begin position="980"/>
        <end position="989"/>
    </location>
</feature>
<feature type="compositionally biased region" description="Low complexity" evidence="12">
    <location>
        <begin position="1044"/>
        <end position="1057"/>
    </location>
</feature>
<feature type="compositionally biased region" description="Low complexity" evidence="12">
    <location>
        <begin position="658"/>
        <end position="670"/>
    </location>
</feature>
<feature type="region of interest" description="Disordered" evidence="12">
    <location>
        <begin position="656"/>
        <end position="689"/>
    </location>
</feature>
<keyword evidence="9" id="KW-0206">Cytoskeleton</keyword>
<evidence type="ECO:0000259" key="13">
    <source>
        <dbReference type="PROSITE" id="PS00028"/>
    </source>
</evidence>
<dbReference type="EMBL" id="OZ023716">
    <property type="protein sequence ID" value="CAK9865523.1"/>
    <property type="molecule type" value="Genomic_DNA"/>
</dbReference>
<evidence type="ECO:0000256" key="11">
    <source>
        <dbReference type="SAM" id="Coils"/>
    </source>
</evidence>
<dbReference type="Pfam" id="PF13815">
    <property type="entry name" value="Dzip-like_N"/>
    <property type="match status" value="1"/>
</dbReference>
<evidence type="ECO:0000256" key="6">
    <source>
        <dbReference type="ARBA" id="ARBA00022771"/>
    </source>
</evidence>
<evidence type="ECO:0000256" key="10">
    <source>
        <dbReference type="ARBA" id="ARBA00023273"/>
    </source>
</evidence>
<dbReference type="InterPro" id="IPR058883">
    <property type="entry name" value="DZIP1_dom"/>
</dbReference>
<evidence type="ECO:0000313" key="14">
    <source>
        <dbReference type="EMBL" id="CAK9865523.1"/>
    </source>
</evidence>
<comment type="subcellular location">
    <subcellularLocation>
        <location evidence="2">Cytoplasm</location>
        <location evidence="2">Cytoskeleton</location>
        <location evidence="2">Cilium basal body</location>
    </subcellularLocation>
    <subcellularLocation>
        <location evidence="1">Cytoplasm</location>
        <location evidence="1">Cytoskeleton</location>
        <location evidence="1">Microtubule organizing center</location>
        <location evidence="1">Centrosome</location>
        <location evidence="1">Centriole</location>
    </subcellularLocation>
</comment>
<feature type="region of interest" description="Disordered" evidence="12">
    <location>
        <begin position="762"/>
        <end position="785"/>
    </location>
</feature>
<keyword evidence="15" id="KW-1185">Reference proteome</keyword>
<feature type="region of interest" description="Disordered" evidence="12">
    <location>
        <begin position="1145"/>
        <end position="1189"/>
    </location>
</feature>
<feature type="region of interest" description="Disordered" evidence="12">
    <location>
        <begin position="350"/>
        <end position="370"/>
    </location>
</feature>
<evidence type="ECO:0000256" key="8">
    <source>
        <dbReference type="ARBA" id="ARBA00023054"/>
    </source>
</evidence>
<feature type="compositionally biased region" description="Basic and acidic residues" evidence="12">
    <location>
        <begin position="774"/>
        <end position="783"/>
    </location>
</feature>
<gene>
    <name evidence="14" type="ORF">CSSPJE1EN2_LOCUS8518</name>
</gene>
<feature type="non-terminal residue" evidence="14">
    <location>
        <position position="1"/>
    </location>
</feature>
<evidence type="ECO:0000256" key="7">
    <source>
        <dbReference type="ARBA" id="ARBA00022833"/>
    </source>
</evidence>